<comment type="caution">
    <text evidence="1">The sequence shown here is derived from an EMBL/GenBank/DDBJ whole genome shotgun (WGS) entry which is preliminary data.</text>
</comment>
<dbReference type="AlphaFoldDB" id="A0AAV4HEE1"/>
<organism evidence="1 2">
    <name type="scientific">Elysia marginata</name>
    <dbReference type="NCBI Taxonomy" id="1093978"/>
    <lineage>
        <taxon>Eukaryota</taxon>
        <taxon>Metazoa</taxon>
        <taxon>Spiralia</taxon>
        <taxon>Lophotrochozoa</taxon>
        <taxon>Mollusca</taxon>
        <taxon>Gastropoda</taxon>
        <taxon>Heterobranchia</taxon>
        <taxon>Euthyneura</taxon>
        <taxon>Panpulmonata</taxon>
        <taxon>Sacoglossa</taxon>
        <taxon>Placobranchoidea</taxon>
        <taxon>Plakobranchidae</taxon>
        <taxon>Elysia</taxon>
    </lineage>
</organism>
<evidence type="ECO:0000313" key="2">
    <source>
        <dbReference type="Proteomes" id="UP000762676"/>
    </source>
</evidence>
<dbReference type="Proteomes" id="UP000762676">
    <property type="component" value="Unassembled WGS sequence"/>
</dbReference>
<protein>
    <submittedName>
        <fullName evidence="1">Uncharacterized protein</fullName>
    </submittedName>
</protein>
<keyword evidence="2" id="KW-1185">Reference proteome</keyword>
<sequence>MLSFQDSNAGPFCAGDKCPPIDKDATERDLQGVPEKSVLGLNKAASIVPMDIIKFEPCSCTVCLPILSHFTRALNEYPATGREMDRILKGHCLHVEAVILTSHVKGQLVCSVPTTSCSAKFLCVKTI</sequence>
<gene>
    <name evidence="1" type="ORF">ElyMa_004420300</name>
</gene>
<proteinExistence type="predicted"/>
<name>A0AAV4HEE1_9GAST</name>
<accession>A0AAV4HEE1</accession>
<evidence type="ECO:0000313" key="1">
    <source>
        <dbReference type="EMBL" id="GFR95106.1"/>
    </source>
</evidence>
<reference evidence="1 2" key="1">
    <citation type="journal article" date="2021" name="Elife">
        <title>Chloroplast acquisition without the gene transfer in kleptoplastic sea slugs, Plakobranchus ocellatus.</title>
        <authorList>
            <person name="Maeda T."/>
            <person name="Takahashi S."/>
            <person name="Yoshida T."/>
            <person name="Shimamura S."/>
            <person name="Takaki Y."/>
            <person name="Nagai Y."/>
            <person name="Toyoda A."/>
            <person name="Suzuki Y."/>
            <person name="Arimoto A."/>
            <person name="Ishii H."/>
            <person name="Satoh N."/>
            <person name="Nishiyama T."/>
            <person name="Hasebe M."/>
            <person name="Maruyama T."/>
            <person name="Minagawa J."/>
            <person name="Obokata J."/>
            <person name="Shigenobu S."/>
        </authorList>
    </citation>
    <scope>NUCLEOTIDE SEQUENCE [LARGE SCALE GENOMIC DNA]</scope>
</reference>
<dbReference type="EMBL" id="BMAT01008910">
    <property type="protein sequence ID" value="GFR95106.1"/>
    <property type="molecule type" value="Genomic_DNA"/>
</dbReference>